<comment type="caution">
    <text evidence="1">The sequence shown here is derived from an EMBL/GenBank/DDBJ whole genome shotgun (WGS) entry which is preliminary data.</text>
</comment>
<accession>A0A3S0VJ62</accession>
<protein>
    <submittedName>
        <fullName evidence="1">Uncharacterized protein</fullName>
    </submittedName>
</protein>
<dbReference type="Proteomes" id="UP000276953">
    <property type="component" value="Unassembled WGS sequence"/>
</dbReference>
<evidence type="ECO:0000313" key="1">
    <source>
        <dbReference type="EMBL" id="RTZ49526.1"/>
    </source>
</evidence>
<name>A0A3S0VJ62_9FLAO</name>
<sequence>MTILFFIRYKFEINIPCGIEVTTIHIVSSFTEVDIVDRFRMTSANQNIPVRGHEKQYSQAFRLH</sequence>
<gene>
    <name evidence="1" type="ORF">EJ377_03150</name>
</gene>
<reference evidence="1 2" key="1">
    <citation type="submission" date="2018-12" db="EMBL/GenBank/DDBJ databases">
        <title>Draft Genome Sequence of Chryseobacterium arthrosphaerae strain ED882-96 Isolated from the Blood of a Patient with Liver Cirrhosis in Taiwan.</title>
        <authorList>
            <person name="Lin J.-N."/>
            <person name="Lai C.-H."/>
            <person name="Yang C.-H."/>
            <person name="Huang Y.-H."/>
        </authorList>
    </citation>
    <scope>NUCLEOTIDE SEQUENCE [LARGE SCALE GENOMIC DNA]</scope>
    <source>
        <strain evidence="1 2">ED882-96</strain>
    </source>
</reference>
<proteinExistence type="predicted"/>
<organism evidence="1 2">
    <name type="scientific">Chryseobacterium arthrosphaerae</name>
    <dbReference type="NCBI Taxonomy" id="651561"/>
    <lineage>
        <taxon>Bacteria</taxon>
        <taxon>Pseudomonadati</taxon>
        <taxon>Bacteroidota</taxon>
        <taxon>Flavobacteriia</taxon>
        <taxon>Flavobacteriales</taxon>
        <taxon>Weeksellaceae</taxon>
        <taxon>Chryseobacterium group</taxon>
        <taxon>Chryseobacterium</taxon>
    </lineage>
</organism>
<evidence type="ECO:0000313" key="2">
    <source>
        <dbReference type="Proteomes" id="UP000276953"/>
    </source>
</evidence>
<dbReference type="EMBL" id="RYFC01000001">
    <property type="protein sequence ID" value="RTZ49526.1"/>
    <property type="molecule type" value="Genomic_DNA"/>
</dbReference>
<dbReference type="AlphaFoldDB" id="A0A3S0VJ62"/>